<proteinExistence type="predicted"/>
<accession>A0A9Q3BTN6</accession>
<keyword evidence="2" id="KW-1185">Reference proteome</keyword>
<dbReference type="GO" id="GO:0003676">
    <property type="term" value="F:nucleic acid binding"/>
    <property type="evidence" value="ECO:0007669"/>
    <property type="project" value="InterPro"/>
</dbReference>
<dbReference type="OrthoDB" id="2753252at2759"/>
<evidence type="ECO:0000313" key="2">
    <source>
        <dbReference type="Proteomes" id="UP000765509"/>
    </source>
</evidence>
<comment type="caution">
    <text evidence="1">The sequence shown here is derived from an EMBL/GenBank/DDBJ whole genome shotgun (WGS) entry which is preliminary data.</text>
</comment>
<reference evidence="1" key="1">
    <citation type="submission" date="2021-03" db="EMBL/GenBank/DDBJ databases">
        <title>Draft genome sequence of rust myrtle Austropuccinia psidii MF-1, a brazilian biotype.</title>
        <authorList>
            <person name="Quecine M.C."/>
            <person name="Pachon D.M.R."/>
            <person name="Bonatelli M.L."/>
            <person name="Correr F.H."/>
            <person name="Franceschini L.M."/>
            <person name="Leite T.F."/>
            <person name="Margarido G.R.A."/>
            <person name="Almeida C.A."/>
            <person name="Ferrarezi J.A."/>
            <person name="Labate C.A."/>
        </authorList>
    </citation>
    <scope>NUCLEOTIDE SEQUENCE</scope>
    <source>
        <strain evidence="1">MF-1</strain>
    </source>
</reference>
<dbReference type="Gene3D" id="3.30.420.10">
    <property type="entry name" value="Ribonuclease H-like superfamily/Ribonuclease H"/>
    <property type="match status" value="1"/>
</dbReference>
<gene>
    <name evidence="1" type="ORF">O181_010778</name>
</gene>
<dbReference type="Proteomes" id="UP000765509">
    <property type="component" value="Unassembled WGS sequence"/>
</dbReference>
<dbReference type="AlphaFoldDB" id="A0A9Q3BTN6"/>
<dbReference type="EMBL" id="AVOT02002646">
    <property type="protein sequence ID" value="MBW0471063.1"/>
    <property type="molecule type" value="Genomic_DNA"/>
</dbReference>
<organism evidence="1 2">
    <name type="scientific">Austropuccinia psidii MF-1</name>
    <dbReference type="NCBI Taxonomy" id="1389203"/>
    <lineage>
        <taxon>Eukaryota</taxon>
        <taxon>Fungi</taxon>
        <taxon>Dikarya</taxon>
        <taxon>Basidiomycota</taxon>
        <taxon>Pucciniomycotina</taxon>
        <taxon>Pucciniomycetes</taxon>
        <taxon>Pucciniales</taxon>
        <taxon>Sphaerophragmiaceae</taxon>
        <taxon>Austropuccinia</taxon>
    </lineage>
</organism>
<dbReference type="InterPro" id="IPR036397">
    <property type="entry name" value="RNaseH_sf"/>
</dbReference>
<evidence type="ECO:0000313" key="1">
    <source>
        <dbReference type="EMBL" id="MBW0471063.1"/>
    </source>
</evidence>
<sequence>MERDQRQLSQLTTQCWFLTMAQIMSFFTKHVLMRTIQQEIHKLSKASRISPKKPFLQPQDFQPFLALSQEHQCWTINHWEKVVWTDKSAFELGKRAHQVQLWGKPQEKWLLKNLAVKP</sequence>
<name>A0A9Q3BTN6_9BASI</name>
<protein>
    <submittedName>
        <fullName evidence="1">Uncharacterized protein</fullName>
    </submittedName>
</protein>